<evidence type="ECO:0008006" key="3">
    <source>
        <dbReference type="Google" id="ProtNLM"/>
    </source>
</evidence>
<gene>
    <name evidence="1" type="ORF">J4H92_04045</name>
</gene>
<name>A0A939S5A2_9MICO</name>
<evidence type="ECO:0000313" key="2">
    <source>
        <dbReference type="Proteomes" id="UP000664382"/>
    </source>
</evidence>
<organism evidence="1 2">
    <name type="scientific">Leucobacter weissii</name>
    <dbReference type="NCBI Taxonomy" id="1983706"/>
    <lineage>
        <taxon>Bacteria</taxon>
        <taxon>Bacillati</taxon>
        <taxon>Actinomycetota</taxon>
        <taxon>Actinomycetes</taxon>
        <taxon>Micrococcales</taxon>
        <taxon>Microbacteriaceae</taxon>
        <taxon>Leucobacter</taxon>
    </lineage>
</organism>
<dbReference type="EMBL" id="JAGDYM010000004">
    <property type="protein sequence ID" value="MBO1901119.1"/>
    <property type="molecule type" value="Genomic_DNA"/>
</dbReference>
<reference evidence="1" key="1">
    <citation type="submission" date="2021-03" db="EMBL/GenBank/DDBJ databases">
        <title>Leucobacter chromiisoli sp. nov., isolated from chromium-containing soil of chemical plant.</title>
        <authorList>
            <person name="Xu Z."/>
        </authorList>
    </citation>
    <scope>NUCLEOTIDE SEQUENCE</scope>
    <source>
        <strain evidence="1">S27</strain>
    </source>
</reference>
<dbReference type="RefSeq" id="WP_208096328.1">
    <property type="nucleotide sequence ID" value="NZ_JAGDYM010000004.1"/>
</dbReference>
<dbReference type="AlphaFoldDB" id="A0A939S5A2"/>
<dbReference type="Gene3D" id="3.30.450.30">
    <property type="entry name" value="Dynein light chain 2a, cytoplasmic"/>
    <property type="match status" value="1"/>
</dbReference>
<dbReference type="Proteomes" id="UP000664382">
    <property type="component" value="Unassembled WGS sequence"/>
</dbReference>
<protein>
    <recommendedName>
        <fullName evidence="3">Roadblock/LAMTOR2 domain-containing protein</fullName>
    </recommendedName>
</protein>
<sequence length="119" mass="12704">MSINEVLNDLVNDIDGGLAALLGDSESGMLLASAGSGLDLEVAAAGTTEFMRAKLNTMRALGLEQSIEDILVTLGDQYHIIRPIAAKPEIFIWVAVDRARSNLALARLRVKSAEQNIAL</sequence>
<comment type="caution">
    <text evidence="1">The sequence shown here is derived from an EMBL/GenBank/DDBJ whole genome shotgun (WGS) entry which is preliminary data.</text>
</comment>
<accession>A0A939S5A2</accession>
<keyword evidence="2" id="KW-1185">Reference proteome</keyword>
<proteinExistence type="predicted"/>
<evidence type="ECO:0000313" key="1">
    <source>
        <dbReference type="EMBL" id="MBO1901119.1"/>
    </source>
</evidence>